<dbReference type="Proteomes" id="UP000192333">
    <property type="component" value="Chromosome I"/>
</dbReference>
<protein>
    <submittedName>
        <fullName evidence="1">Uncharacterized protein</fullName>
    </submittedName>
</protein>
<dbReference type="RefSeq" id="WP_084120402.1">
    <property type="nucleotide sequence ID" value="NZ_LT838813.1"/>
</dbReference>
<organism evidence="1 2">
    <name type="scientific">Aquiflexum balticum DSM 16537</name>
    <dbReference type="NCBI Taxonomy" id="758820"/>
    <lineage>
        <taxon>Bacteria</taxon>
        <taxon>Pseudomonadati</taxon>
        <taxon>Bacteroidota</taxon>
        <taxon>Cytophagia</taxon>
        <taxon>Cytophagales</taxon>
        <taxon>Cyclobacteriaceae</taxon>
        <taxon>Aquiflexum</taxon>
    </lineage>
</organism>
<dbReference type="EMBL" id="LT838813">
    <property type="protein sequence ID" value="SMD43524.1"/>
    <property type="molecule type" value="Genomic_DNA"/>
</dbReference>
<gene>
    <name evidence="1" type="ORF">SAMN00777080_2117</name>
</gene>
<evidence type="ECO:0000313" key="2">
    <source>
        <dbReference type="Proteomes" id="UP000192333"/>
    </source>
</evidence>
<name>A0A1W2H422_9BACT</name>
<reference evidence="2" key="1">
    <citation type="submission" date="2017-04" db="EMBL/GenBank/DDBJ databases">
        <authorList>
            <person name="Varghese N."/>
            <person name="Submissions S."/>
        </authorList>
    </citation>
    <scope>NUCLEOTIDE SEQUENCE [LARGE SCALE GENOMIC DNA]</scope>
    <source>
        <strain evidence="2">DSM 16537</strain>
    </source>
</reference>
<evidence type="ECO:0000313" key="1">
    <source>
        <dbReference type="EMBL" id="SMD43524.1"/>
    </source>
</evidence>
<proteinExistence type="predicted"/>
<dbReference type="OrthoDB" id="679547at2"/>
<sequence length="544" mass="62120">MKDIRKIVLILFALIIANYSGIVSAQTPVNEIVSAHISKNIVVAGESVWFSVLATGVDKKIYSKIAYAELVDKNGQAVAQTILNLEAGSSEGYLEIPTQLNSDHYLFRFYTRISPFGENSGVFNQFITVINPNKPPKKQNSRNINDDNGFKKPVFAELSDRKQINPNAEVIIPLPESEISNPFSISVSLKNPYLPESFQGYSDRRIYKKPLDPENIIPEPFGHIIWAKNLNPEIDTTETFFLSAHGGQSILISAKPNEKGDLFFELGALKDYDFFIIQSSNIEKQLNLTPKSPFLEFEFQDDFVFPDLVIEEKDKPFLQDLITSSQVNSYFYEVTSSEFNPVVAGFLADRTYYLNDYNRFDNISTTLKEYVPEVWVRRQDKKTLFKVLNNPLNSVFEENPLIIIDAMPVFDVDDLAEFDPKNIQRLEVLTREFILNDDKFSGVISFSSFENDFGGFELPEHALYFNYTEIQKPRKLPSPHFNDNLEDPNFPDFRSTLYWNYQGTSSDNLLFYTSEIKGEYEALISKVGEGGVLEFLKIPLTIHD</sequence>
<dbReference type="AlphaFoldDB" id="A0A1W2H422"/>
<accession>A0A1W2H422</accession>
<keyword evidence="2" id="KW-1185">Reference proteome</keyword>
<dbReference type="STRING" id="758820.SAMN00777080_2117"/>